<sequence length="91" mass="10816">MQLLVGELESEKHDFRFKSNSSTYVYLESNAENKVYKLEKYQDELRFSPGYIPLIAHIKAVSFDYKEPFLKLKIDFDNGETKKENVYIQKK</sequence>
<protein>
    <submittedName>
        <fullName evidence="1">Uncharacterized protein</fullName>
    </submittedName>
</protein>
<dbReference type="InterPro" id="IPR016977">
    <property type="entry name" value="ComGF"/>
</dbReference>
<name>A0AAC9FHW4_9LACO</name>
<evidence type="ECO:0000313" key="2">
    <source>
        <dbReference type="Proteomes" id="UP000076405"/>
    </source>
</evidence>
<dbReference type="Pfam" id="PF15980">
    <property type="entry name" value="ComGF"/>
    <property type="match status" value="1"/>
</dbReference>
<dbReference type="Proteomes" id="UP000076405">
    <property type="component" value="Chromosome"/>
</dbReference>
<gene>
    <name evidence="1" type="ORF">ADU70_0320</name>
</gene>
<dbReference type="AlphaFoldDB" id="A0AAC9FHW4"/>
<proteinExistence type="predicted"/>
<evidence type="ECO:0000313" key="1">
    <source>
        <dbReference type="EMBL" id="AMV61820.1"/>
    </source>
</evidence>
<reference evidence="1 2" key="1">
    <citation type="journal article" date="2016" name="PLoS ONE">
        <title>The Identification of Novel Diagnostic Marker Genes for the Detection of Beer Spoiling Pediococcus damnosus Strains Using the BlAst Diagnostic Gene findEr.</title>
        <authorList>
            <person name="Behr J."/>
            <person name="Geissler A.J."/>
            <person name="Schmid J."/>
            <person name="Zehe A."/>
            <person name="Vogel R.F."/>
        </authorList>
    </citation>
    <scope>NUCLEOTIDE SEQUENCE [LARGE SCALE GENOMIC DNA]</scope>
    <source>
        <strain evidence="1 2">TMW 2.1533</strain>
    </source>
</reference>
<accession>A0AAC9FHW4</accession>
<organism evidence="1 2">
    <name type="scientific">Pediococcus damnosus</name>
    <dbReference type="NCBI Taxonomy" id="51663"/>
    <lineage>
        <taxon>Bacteria</taxon>
        <taxon>Bacillati</taxon>
        <taxon>Bacillota</taxon>
        <taxon>Bacilli</taxon>
        <taxon>Lactobacillales</taxon>
        <taxon>Lactobacillaceae</taxon>
        <taxon>Pediococcus</taxon>
    </lineage>
</organism>
<dbReference type="EMBL" id="CP012275">
    <property type="protein sequence ID" value="AMV61820.1"/>
    <property type="molecule type" value="Genomic_DNA"/>
</dbReference>